<sequence length="739" mass="80465">MDRALDPRVTAMQGDSENNGIGPATGAEDTRPVDLPLAADDLWERADLAASAGPATPPEAPLEMPEQDFRARPPRGPDAGWPSPGTIAARLIAFGGAGLIAWIGWTQMVAAFGTQITFLQSVLLVLFVLTFTWVGLSFCSMLAGFLAPRLVTPTGPNDARIAVIMPVYNEDASVTAGLLAALARDLYRVGLGERAEIFVLSDSRKPEAVLSEMVAISRLRDISPVSVWYRRRRDNKGRKAGNVADFVRRWGGRYEQMVVLDADSIVGAATIKALSARMHADPAIGLIQTMPMLVGGQTIFARLTQFAGRIYGPAIARGVAAWSGNSGNFWGHNAIIRVDAFAQCCGLPDLPGKAPFGGAILSHDFVEAALLRRAGWKVRLDHDLRQSFEGSPPTLLDMAVRERRWAQGNLQHARLIFSRGFAWISRVHFVIGMLGFLMSPLWLAMILVGLTLSANVLLSRPDYFPQTYQLFPNWPTFDPVRMLWLFVAAMAFLLLPKFIATFRAWLRPLAADSGGKVRVLASALFEIVLSALIAPVQMLIQTRQIYEIFSGRDSGWEAQVRAGQMPPWGVVLRRHALHVVLGLGTLIVLAVLAPWQLVWLSPILAGLILSPMTSRWSASPVFGRWARRQGLLVTPEERSPPEILTAANALSFRIAATLPGNGSGLARLGHDPALRARVAALLPQEQQVPVAARLDAISAEAKIAHAHNQAEALDYLSTAEKLALTENRHLIEAFAKLGR</sequence>
<dbReference type="Gene3D" id="3.90.550.10">
    <property type="entry name" value="Spore Coat Polysaccharide Biosynthesis Protein SpsA, Chain A"/>
    <property type="match status" value="1"/>
</dbReference>
<evidence type="ECO:0000256" key="7">
    <source>
        <dbReference type="ARBA" id="ARBA00022676"/>
    </source>
</evidence>
<dbReference type="PANTHER" id="PTHR43867:SF5">
    <property type="entry name" value="GLUCANS BIOSYNTHESIS GLUCOSYLTRANSFERASE H"/>
    <property type="match status" value="1"/>
</dbReference>
<dbReference type="RefSeq" id="WP_377743997.1">
    <property type="nucleotide sequence ID" value="NZ_JBHRXJ010000005.1"/>
</dbReference>
<gene>
    <name evidence="15" type="primary">mdoH</name>
    <name evidence="15" type="ORF">ACFOMH_08880</name>
</gene>
<dbReference type="EMBL" id="JBHRXJ010000005">
    <property type="protein sequence ID" value="MFC3528291.1"/>
    <property type="molecule type" value="Genomic_DNA"/>
</dbReference>
<reference evidence="16" key="1">
    <citation type="journal article" date="2019" name="Int. J. Syst. Evol. Microbiol.">
        <title>The Global Catalogue of Microorganisms (GCM) 10K type strain sequencing project: providing services to taxonomists for standard genome sequencing and annotation.</title>
        <authorList>
            <consortium name="The Broad Institute Genomics Platform"/>
            <consortium name="The Broad Institute Genome Sequencing Center for Infectious Disease"/>
            <person name="Wu L."/>
            <person name="Ma J."/>
        </authorList>
    </citation>
    <scope>NUCLEOTIDE SEQUENCE [LARGE SCALE GENOMIC DNA]</scope>
    <source>
        <strain evidence="16">KCTC 42899</strain>
    </source>
</reference>
<keyword evidence="5" id="KW-1003">Cell membrane</keyword>
<feature type="transmembrane region" description="Helical" evidence="13">
    <location>
        <begin position="429"/>
        <end position="452"/>
    </location>
</feature>
<dbReference type="NCBIfam" id="NF003962">
    <property type="entry name" value="PRK05454.2-5"/>
    <property type="match status" value="1"/>
</dbReference>
<keyword evidence="8 15" id="KW-0808">Transferase</keyword>
<name>A0ABV7R4T2_9RHOB</name>
<keyword evidence="9 13" id="KW-0812">Transmembrane</keyword>
<feature type="region of interest" description="Disordered" evidence="12">
    <location>
        <begin position="1"/>
        <end position="36"/>
    </location>
</feature>
<feature type="transmembrane region" description="Helical" evidence="13">
    <location>
        <begin position="482"/>
        <end position="505"/>
    </location>
</feature>
<feature type="transmembrane region" description="Helical" evidence="13">
    <location>
        <begin position="517"/>
        <end position="540"/>
    </location>
</feature>
<evidence type="ECO:0000256" key="4">
    <source>
        <dbReference type="ARBA" id="ARBA00020585"/>
    </source>
</evidence>
<dbReference type="InterPro" id="IPR050321">
    <property type="entry name" value="Glycosyltr_2/OpgH_subfam"/>
</dbReference>
<feature type="region of interest" description="Disordered" evidence="12">
    <location>
        <begin position="48"/>
        <end position="80"/>
    </location>
</feature>
<dbReference type="PANTHER" id="PTHR43867">
    <property type="entry name" value="CELLULOSE SYNTHASE CATALYTIC SUBUNIT A [UDP-FORMING]"/>
    <property type="match status" value="1"/>
</dbReference>
<organism evidence="15 16">
    <name type="scientific">Paracoccus mangrovi</name>
    <dbReference type="NCBI Taxonomy" id="1715645"/>
    <lineage>
        <taxon>Bacteria</taxon>
        <taxon>Pseudomonadati</taxon>
        <taxon>Pseudomonadota</taxon>
        <taxon>Alphaproteobacteria</taxon>
        <taxon>Rhodobacterales</taxon>
        <taxon>Paracoccaceae</taxon>
        <taxon>Paracoccus</taxon>
    </lineage>
</organism>
<feature type="transmembrane region" description="Helical" evidence="13">
    <location>
        <begin position="576"/>
        <end position="609"/>
    </location>
</feature>
<dbReference type="Pfam" id="PF13632">
    <property type="entry name" value="Glyco_trans_2_3"/>
    <property type="match status" value="1"/>
</dbReference>
<evidence type="ECO:0000256" key="6">
    <source>
        <dbReference type="ARBA" id="ARBA00022519"/>
    </source>
</evidence>
<keyword evidence="11 13" id="KW-0472">Membrane</keyword>
<keyword evidence="6" id="KW-0997">Cell inner membrane</keyword>
<comment type="subcellular location">
    <subcellularLocation>
        <location evidence="1">Cell inner membrane</location>
        <topology evidence="1">Multi-pass membrane protein</topology>
    </subcellularLocation>
</comment>
<dbReference type="NCBIfam" id="NF003958">
    <property type="entry name" value="PRK05454.2-1"/>
    <property type="match status" value="1"/>
</dbReference>
<evidence type="ECO:0000256" key="12">
    <source>
        <dbReference type="SAM" id="MobiDB-lite"/>
    </source>
</evidence>
<dbReference type="InterPro" id="IPR001173">
    <property type="entry name" value="Glyco_trans_2-like"/>
</dbReference>
<evidence type="ECO:0000256" key="2">
    <source>
        <dbReference type="ARBA" id="ARBA00005001"/>
    </source>
</evidence>
<dbReference type="SUPFAM" id="SSF53448">
    <property type="entry name" value="Nucleotide-diphospho-sugar transferases"/>
    <property type="match status" value="1"/>
</dbReference>
<keyword evidence="10 13" id="KW-1133">Transmembrane helix</keyword>
<feature type="domain" description="Glycosyltransferase 2-like" evidence="14">
    <location>
        <begin position="258"/>
        <end position="481"/>
    </location>
</feature>
<evidence type="ECO:0000256" key="1">
    <source>
        <dbReference type="ARBA" id="ARBA00004429"/>
    </source>
</evidence>
<feature type="transmembrane region" description="Helical" evidence="13">
    <location>
        <begin position="118"/>
        <end position="147"/>
    </location>
</feature>
<dbReference type="GO" id="GO:0016757">
    <property type="term" value="F:glycosyltransferase activity"/>
    <property type="evidence" value="ECO:0007669"/>
    <property type="project" value="UniProtKB-KW"/>
</dbReference>
<evidence type="ECO:0000256" key="8">
    <source>
        <dbReference type="ARBA" id="ARBA00022679"/>
    </source>
</evidence>
<comment type="caution">
    <text evidence="15">The sequence shown here is derived from an EMBL/GenBank/DDBJ whole genome shotgun (WGS) entry which is preliminary data.</text>
</comment>
<comment type="similarity">
    <text evidence="3">Belongs to the glycosyltransferase 2 family. OpgH subfamily.</text>
</comment>
<evidence type="ECO:0000313" key="15">
    <source>
        <dbReference type="EMBL" id="MFC3528291.1"/>
    </source>
</evidence>
<protein>
    <recommendedName>
        <fullName evidence="4">Glucans biosynthesis glucosyltransferase H</fullName>
    </recommendedName>
</protein>
<dbReference type="CDD" id="cd04191">
    <property type="entry name" value="Glucan_BSP_MdoH"/>
    <property type="match status" value="1"/>
</dbReference>
<dbReference type="InterPro" id="IPR029044">
    <property type="entry name" value="Nucleotide-diphossugar_trans"/>
</dbReference>
<evidence type="ECO:0000256" key="5">
    <source>
        <dbReference type="ARBA" id="ARBA00022475"/>
    </source>
</evidence>
<comment type="pathway">
    <text evidence="2">Glycan metabolism; osmoregulated periplasmic glucan (OPG) biosynthesis.</text>
</comment>
<keyword evidence="16" id="KW-1185">Reference proteome</keyword>
<evidence type="ECO:0000256" key="10">
    <source>
        <dbReference type="ARBA" id="ARBA00022989"/>
    </source>
</evidence>
<evidence type="ECO:0000256" key="9">
    <source>
        <dbReference type="ARBA" id="ARBA00022692"/>
    </source>
</evidence>
<accession>A0ABV7R4T2</accession>
<keyword evidence="7 15" id="KW-0328">Glycosyltransferase</keyword>
<proteinExistence type="inferred from homology"/>
<evidence type="ECO:0000256" key="11">
    <source>
        <dbReference type="ARBA" id="ARBA00023136"/>
    </source>
</evidence>
<evidence type="ECO:0000259" key="14">
    <source>
        <dbReference type="Pfam" id="PF13632"/>
    </source>
</evidence>
<dbReference type="Proteomes" id="UP001595721">
    <property type="component" value="Unassembled WGS sequence"/>
</dbReference>
<evidence type="ECO:0000313" key="16">
    <source>
        <dbReference type="Proteomes" id="UP001595721"/>
    </source>
</evidence>
<feature type="transmembrane region" description="Helical" evidence="13">
    <location>
        <begin position="91"/>
        <end position="112"/>
    </location>
</feature>
<evidence type="ECO:0000256" key="13">
    <source>
        <dbReference type="SAM" id="Phobius"/>
    </source>
</evidence>
<evidence type="ECO:0000256" key="3">
    <source>
        <dbReference type="ARBA" id="ARBA00009337"/>
    </source>
</evidence>